<organism evidence="2 3">
    <name type="scientific">Hibiscus sabdariffa</name>
    <name type="common">roselle</name>
    <dbReference type="NCBI Taxonomy" id="183260"/>
    <lineage>
        <taxon>Eukaryota</taxon>
        <taxon>Viridiplantae</taxon>
        <taxon>Streptophyta</taxon>
        <taxon>Embryophyta</taxon>
        <taxon>Tracheophyta</taxon>
        <taxon>Spermatophyta</taxon>
        <taxon>Magnoliopsida</taxon>
        <taxon>eudicotyledons</taxon>
        <taxon>Gunneridae</taxon>
        <taxon>Pentapetalae</taxon>
        <taxon>rosids</taxon>
        <taxon>malvids</taxon>
        <taxon>Malvales</taxon>
        <taxon>Malvaceae</taxon>
        <taxon>Malvoideae</taxon>
        <taxon>Hibiscus</taxon>
    </lineage>
</organism>
<comment type="caution">
    <text evidence="2">The sequence shown here is derived from an EMBL/GenBank/DDBJ whole genome shotgun (WGS) entry which is preliminary data.</text>
</comment>
<name>A0ABR1ZMI3_9ROSI</name>
<dbReference type="EMBL" id="JBBPBN010000880">
    <property type="protein sequence ID" value="KAK8481593.1"/>
    <property type="molecule type" value="Genomic_DNA"/>
</dbReference>
<gene>
    <name evidence="2" type="ORF">V6N11_019528</name>
</gene>
<evidence type="ECO:0000313" key="3">
    <source>
        <dbReference type="Proteomes" id="UP001396334"/>
    </source>
</evidence>
<evidence type="ECO:0000256" key="1">
    <source>
        <dbReference type="SAM" id="MobiDB-lite"/>
    </source>
</evidence>
<dbReference type="Proteomes" id="UP001396334">
    <property type="component" value="Unassembled WGS sequence"/>
</dbReference>
<proteinExistence type="predicted"/>
<keyword evidence="3" id="KW-1185">Reference proteome</keyword>
<evidence type="ECO:0000313" key="2">
    <source>
        <dbReference type="EMBL" id="KAK8481593.1"/>
    </source>
</evidence>
<protein>
    <submittedName>
        <fullName evidence="2">Uncharacterized protein</fullName>
    </submittedName>
</protein>
<feature type="region of interest" description="Disordered" evidence="1">
    <location>
        <begin position="1"/>
        <end position="44"/>
    </location>
</feature>
<accession>A0ABR1ZMI3</accession>
<feature type="compositionally biased region" description="Basic and acidic residues" evidence="1">
    <location>
        <begin position="9"/>
        <end position="23"/>
    </location>
</feature>
<reference evidence="2 3" key="1">
    <citation type="journal article" date="2024" name="G3 (Bethesda)">
        <title>Genome assembly of Hibiscus sabdariffa L. provides insights into metabolisms of medicinal natural products.</title>
        <authorList>
            <person name="Kim T."/>
        </authorList>
    </citation>
    <scope>NUCLEOTIDE SEQUENCE [LARGE SCALE GENOMIC DNA]</scope>
    <source>
        <strain evidence="2">TK-2024</strain>
        <tissue evidence="2">Old leaves</tissue>
    </source>
</reference>
<sequence length="396" mass="43896">MIGIFDPGAEVHRNPRNYRRLDDDPPDGGGRSHTSNSDHPAVDVVNLPPSYKESLIKDSTDGDQVAVDFFNDGNIDLQEGDVTRSLVEGMISSDSLDPSKLLDNGIEDLQPAAPLSHGSIDMVDEKSHSPRGSREVAMIERAICRKQKSKIIALKISNGSWCEDVATLMSEVVQFSQNLFKDDGSPSEAFFITSSFPHLSNDALQYLDSIPLCEEIHSALMEMASLKSPDILDFAYAASSSILLMVSYKERLMTYVERCCRSIGQNPSCPCCFESEETIISALHDCQSPRESIFHKSITWARYYVESCIFTEHVNLAFLHLFIGNGLMRAEFVLIRMVLCPPRLESDSLEESFVHMMAIGSSISTNQLGSHNPYRLNYGQSSQVSKSLGTMALSVF</sequence>